<keyword evidence="1" id="KW-0496">Mitochondrion</keyword>
<dbReference type="RefSeq" id="XP_070886182.1">
    <property type="nucleotide sequence ID" value="XM_071024271.1"/>
</dbReference>
<protein>
    <recommendedName>
        <fullName evidence="1">Altered inheritance of mitochondria protein 41</fullName>
    </recommendedName>
</protein>
<evidence type="ECO:0000256" key="1">
    <source>
        <dbReference type="RuleBase" id="RU365099"/>
    </source>
</evidence>
<dbReference type="EMBL" id="JBFXLQ010000020">
    <property type="protein sequence ID" value="KAL2867203.1"/>
    <property type="molecule type" value="Genomic_DNA"/>
</dbReference>
<organism evidence="2 3">
    <name type="scientific">Aspergillus lucknowensis</name>
    <dbReference type="NCBI Taxonomy" id="176173"/>
    <lineage>
        <taxon>Eukaryota</taxon>
        <taxon>Fungi</taxon>
        <taxon>Dikarya</taxon>
        <taxon>Ascomycota</taxon>
        <taxon>Pezizomycotina</taxon>
        <taxon>Eurotiomycetes</taxon>
        <taxon>Eurotiomycetidae</taxon>
        <taxon>Eurotiales</taxon>
        <taxon>Aspergillaceae</taxon>
        <taxon>Aspergillus</taxon>
        <taxon>Aspergillus subgen. Nidulantes</taxon>
    </lineage>
</organism>
<dbReference type="InterPro" id="IPR042184">
    <property type="entry name" value="YqeY/Aim41_N"/>
</dbReference>
<dbReference type="InterPro" id="IPR019004">
    <property type="entry name" value="YqeY/Aim41"/>
</dbReference>
<dbReference type="Pfam" id="PF09424">
    <property type="entry name" value="YqeY"/>
    <property type="match status" value="1"/>
</dbReference>
<dbReference type="Gene3D" id="1.10.1510.10">
    <property type="entry name" value="Uncharacterised protein YqeY/AIM41 PF09424, N-terminal domain"/>
    <property type="match status" value="1"/>
</dbReference>
<sequence length="181" mass="19792">MFRALRQTTRLGLHQARWNSTAGPTLPPMMATLRTDLKTAMRAKDTERLDVLRALISETNNSQKTSSPINTDLKLLSLINKRVSASRDAAQQFLEAGRTDLKEKEDRAQAILQEYGGQVETMSPDEIEHIVAQEITKLKEAGKQVQIGIVLKALLGSGGALSGKPAEPSKVTEIIKNSLSS</sequence>
<dbReference type="InterPro" id="IPR023168">
    <property type="entry name" value="GatB_Yqey_C_2"/>
</dbReference>
<dbReference type="PANTHER" id="PTHR28055">
    <property type="entry name" value="ALTERED INHERITANCE OF MITOCHONDRIA PROTEIN 41, MITOCHONDRIAL"/>
    <property type="match status" value="1"/>
</dbReference>
<comment type="subcellular location">
    <subcellularLocation>
        <location evidence="1">Mitochondrion</location>
    </subcellularLocation>
</comment>
<keyword evidence="3" id="KW-1185">Reference proteome</keyword>
<evidence type="ECO:0000313" key="3">
    <source>
        <dbReference type="Proteomes" id="UP001610432"/>
    </source>
</evidence>
<reference evidence="2 3" key="1">
    <citation type="submission" date="2024-07" db="EMBL/GenBank/DDBJ databases">
        <title>Section-level genome sequencing and comparative genomics of Aspergillus sections Usti and Cavernicolus.</title>
        <authorList>
            <consortium name="Lawrence Berkeley National Laboratory"/>
            <person name="Nybo J.L."/>
            <person name="Vesth T.C."/>
            <person name="Theobald S."/>
            <person name="Frisvad J.C."/>
            <person name="Larsen T.O."/>
            <person name="Kjaerboelling I."/>
            <person name="Rothschild-Mancinelli K."/>
            <person name="Lyhne E.K."/>
            <person name="Kogle M.E."/>
            <person name="Barry K."/>
            <person name="Clum A."/>
            <person name="Na H."/>
            <person name="Ledsgaard L."/>
            <person name="Lin J."/>
            <person name="Lipzen A."/>
            <person name="Kuo A."/>
            <person name="Riley R."/>
            <person name="Mondo S."/>
            <person name="Labutti K."/>
            <person name="Haridas S."/>
            <person name="Pangalinan J."/>
            <person name="Salamov A.A."/>
            <person name="Simmons B.A."/>
            <person name="Magnuson J.K."/>
            <person name="Chen J."/>
            <person name="Drula E."/>
            <person name="Henrissat B."/>
            <person name="Wiebenga A."/>
            <person name="Lubbers R.J."/>
            <person name="Gomes A.C."/>
            <person name="Macurrencykelacurrency M.R."/>
            <person name="Stajich J."/>
            <person name="Grigoriev I.V."/>
            <person name="Mortensen U.H."/>
            <person name="De Vries R.P."/>
            <person name="Baker S.E."/>
            <person name="Andersen M.R."/>
        </authorList>
    </citation>
    <scope>NUCLEOTIDE SEQUENCE [LARGE SCALE GENOMIC DNA]</scope>
    <source>
        <strain evidence="2 3">CBS 449.75</strain>
    </source>
</reference>
<comment type="caution">
    <text evidence="2">The sequence shown here is derived from an EMBL/GenBank/DDBJ whole genome shotgun (WGS) entry which is preliminary data.</text>
</comment>
<dbReference type="GeneID" id="98139343"/>
<gene>
    <name evidence="1" type="primary">AIM41</name>
    <name evidence="2" type="ORF">BJX67DRAFT_107816</name>
</gene>
<dbReference type="SUPFAM" id="SSF89095">
    <property type="entry name" value="GatB/YqeY motif"/>
    <property type="match status" value="1"/>
</dbReference>
<evidence type="ECO:0000313" key="2">
    <source>
        <dbReference type="EMBL" id="KAL2867203.1"/>
    </source>
</evidence>
<name>A0ABR4LRQ5_9EURO</name>
<accession>A0ABR4LRQ5</accession>
<dbReference type="PANTHER" id="PTHR28055:SF1">
    <property type="entry name" value="ALTERED INHERITANCE OF MITOCHONDRIA PROTEIN 41, MITOCHONDRIAL"/>
    <property type="match status" value="1"/>
</dbReference>
<dbReference type="Proteomes" id="UP001610432">
    <property type="component" value="Unassembled WGS sequence"/>
</dbReference>
<dbReference type="Gene3D" id="1.10.10.410">
    <property type="match status" value="1"/>
</dbReference>
<proteinExistence type="inferred from homology"/>
<comment type="similarity">
    <text evidence="1">Belongs to the AIM41 family.</text>
</comment>
<dbReference type="InterPro" id="IPR003789">
    <property type="entry name" value="Asn/Gln_tRNA_amidoTrase-B-like"/>
</dbReference>